<dbReference type="InterPro" id="IPR004678">
    <property type="entry name" value="Cyt_c_oxidase_cbb3_su3"/>
</dbReference>
<dbReference type="NCBIfam" id="TIGR00782">
    <property type="entry name" value="ccoP"/>
    <property type="match status" value="1"/>
</dbReference>
<evidence type="ECO:0000256" key="3">
    <source>
        <dbReference type="ARBA" id="ARBA00006113"/>
    </source>
</evidence>
<dbReference type="PANTHER" id="PTHR33751:SF1">
    <property type="entry name" value="CBB3-TYPE CYTOCHROME C OXIDASE SUBUNIT FIXP"/>
    <property type="match status" value="1"/>
</dbReference>
<keyword evidence="9 20" id="KW-0812">Transmembrane</keyword>
<keyword evidence="23" id="KW-1185">Reference proteome</keyword>
<comment type="subunit">
    <text evidence="19">Component of the cbb3-type cytochrome c oxidase.</text>
</comment>
<feature type="domain" description="Cytochrome c" evidence="21">
    <location>
        <begin position="125"/>
        <end position="206"/>
    </location>
</feature>
<evidence type="ECO:0000256" key="7">
    <source>
        <dbReference type="ARBA" id="ARBA00022617"/>
    </source>
</evidence>
<evidence type="ECO:0000256" key="12">
    <source>
        <dbReference type="ARBA" id="ARBA00022781"/>
    </source>
</evidence>
<comment type="similarity">
    <text evidence="3 19">Belongs to the CcoP / FixP family.</text>
</comment>
<evidence type="ECO:0000256" key="19">
    <source>
        <dbReference type="PIRNR" id="PIRNR000006"/>
    </source>
</evidence>
<evidence type="ECO:0000256" key="8">
    <source>
        <dbReference type="ARBA" id="ARBA00022660"/>
    </source>
</evidence>
<dbReference type="InterPro" id="IPR038414">
    <property type="entry name" value="CcoP_N_sf"/>
</dbReference>
<keyword evidence="6 19" id="KW-0997">Cell inner membrane</keyword>
<dbReference type="Pfam" id="PF14715">
    <property type="entry name" value="FixP_N"/>
    <property type="match status" value="1"/>
</dbReference>
<name>A0ABT0EA10_9GAMM</name>
<dbReference type="InterPro" id="IPR036909">
    <property type="entry name" value="Cyt_c-like_dom_sf"/>
</dbReference>
<dbReference type="Gene3D" id="6.10.280.130">
    <property type="match status" value="1"/>
</dbReference>
<keyword evidence="8 19" id="KW-0679">Respiratory chain</keyword>
<evidence type="ECO:0000256" key="10">
    <source>
        <dbReference type="ARBA" id="ARBA00022723"/>
    </source>
</evidence>
<protein>
    <recommendedName>
        <fullName evidence="19">Cbb3-type cytochrome c oxidase subunit</fullName>
    </recommendedName>
</protein>
<dbReference type="InterPro" id="IPR032858">
    <property type="entry name" value="CcoP_N"/>
</dbReference>
<keyword evidence="17 19" id="KW-0406">Ion transport</keyword>
<dbReference type="PROSITE" id="PS51007">
    <property type="entry name" value="CYTC"/>
    <property type="match status" value="2"/>
</dbReference>
<comment type="subcellular location">
    <subcellularLocation>
        <location evidence="1 19">Cell inner membrane</location>
    </subcellularLocation>
</comment>
<evidence type="ECO:0000256" key="18">
    <source>
        <dbReference type="ARBA" id="ARBA00023136"/>
    </source>
</evidence>
<dbReference type="RefSeq" id="WP_246953516.1">
    <property type="nucleotide sequence ID" value="NZ_JALKII010000011.1"/>
</dbReference>
<comment type="cofactor">
    <cofactor evidence="19">
        <name>heme c</name>
        <dbReference type="ChEBI" id="CHEBI:61717"/>
    </cofactor>
    <text evidence="19">Binds 2 heme C groups per subunit.</text>
</comment>
<dbReference type="Proteomes" id="UP001165524">
    <property type="component" value="Unassembled WGS sequence"/>
</dbReference>
<keyword evidence="4 19" id="KW-0813">Transport</keyword>
<keyword evidence="18 19" id="KW-0472">Membrane</keyword>
<proteinExistence type="inferred from homology"/>
<evidence type="ECO:0000256" key="1">
    <source>
        <dbReference type="ARBA" id="ARBA00004533"/>
    </source>
</evidence>
<keyword evidence="7 19" id="KW-0349">Heme</keyword>
<gene>
    <name evidence="22" type="primary">ccoP</name>
    <name evidence="22" type="ORF">MU846_13240</name>
</gene>
<comment type="function">
    <text evidence="19">C-type cytochrome. Part of the cbb3-type cytochrome c oxidase complex.</text>
</comment>
<evidence type="ECO:0000256" key="15">
    <source>
        <dbReference type="ARBA" id="ARBA00023002"/>
    </source>
</evidence>
<evidence type="ECO:0000256" key="6">
    <source>
        <dbReference type="ARBA" id="ARBA00022519"/>
    </source>
</evidence>
<dbReference type="PIRSF" id="PIRSF000006">
    <property type="entry name" value="Cbb3-Cox_fixP"/>
    <property type="match status" value="1"/>
</dbReference>
<comment type="caution">
    <text evidence="22">The sequence shown here is derived from an EMBL/GenBank/DDBJ whole genome shotgun (WGS) entry which is preliminary data.</text>
</comment>
<evidence type="ECO:0000256" key="14">
    <source>
        <dbReference type="ARBA" id="ARBA00022989"/>
    </source>
</evidence>
<evidence type="ECO:0000256" key="5">
    <source>
        <dbReference type="ARBA" id="ARBA00022475"/>
    </source>
</evidence>
<evidence type="ECO:0000256" key="16">
    <source>
        <dbReference type="ARBA" id="ARBA00023004"/>
    </source>
</evidence>
<sequence length="302" mass="33476">MSGFWSGWVIVLVVGNLIFYGLLLLGNSRLTPEEASRDTTGHVFDGIEERNQPMPRWWLFLFIGTLLFSAVYLALYPGLGNFPGLLGWTSAGQWQEEVERAAEQSAPLFREYARIPIEEMRNHPEALAVGGRLFANHCAICHGSDARGARGYPNLTDQDWLYGGTPEDIRTSIAKGRQGTMMPMKALIGNTERDVRDMAIYVQSLSNENMRNNPGYADSIARAEPKFTMCAACHGADGTGNQVIGGPNLTDRIWLHSPRLADIEAIIRNGISSLMPPHEGVLTEEQIHVLTGYVYQLSQPQE</sequence>
<keyword evidence="14 20" id="KW-1133">Transmembrane helix</keyword>
<keyword evidence="13 19" id="KW-0249">Electron transport</keyword>
<feature type="domain" description="Cytochrome c" evidence="21">
    <location>
        <begin position="218"/>
        <end position="298"/>
    </location>
</feature>
<dbReference type="PANTHER" id="PTHR33751">
    <property type="entry name" value="CBB3-TYPE CYTOCHROME C OXIDASE SUBUNIT FIXP"/>
    <property type="match status" value="1"/>
</dbReference>
<keyword evidence="10 19" id="KW-0479">Metal-binding</keyword>
<keyword evidence="11" id="KW-0677">Repeat</keyword>
<keyword evidence="12 19" id="KW-0375">Hydrogen ion transport</keyword>
<keyword evidence="16 19" id="KW-0408">Iron</keyword>
<evidence type="ECO:0000256" key="13">
    <source>
        <dbReference type="ARBA" id="ARBA00022982"/>
    </source>
</evidence>
<evidence type="ECO:0000256" key="20">
    <source>
        <dbReference type="SAM" id="Phobius"/>
    </source>
</evidence>
<evidence type="ECO:0000256" key="2">
    <source>
        <dbReference type="ARBA" id="ARBA00004673"/>
    </source>
</evidence>
<dbReference type="InterPro" id="IPR050597">
    <property type="entry name" value="Cytochrome_c_Oxidase_Subunit"/>
</dbReference>
<comment type="pathway">
    <text evidence="2 19">Energy metabolism; oxidative phosphorylation.</text>
</comment>
<evidence type="ECO:0000313" key="22">
    <source>
        <dbReference type="EMBL" id="MCK0538673.1"/>
    </source>
</evidence>
<organism evidence="22 23">
    <name type="scientific">Alcanivorax quisquiliarum</name>
    <dbReference type="NCBI Taxonomy" id="2933565"/>
    <lineage>
        <taxon>Bacteria</taxon>
        <taxon>Pseudomonadati</taxon>
        <taxon>Pseudomonadota</taxon>
        <taxon>Gammaproteobacteria</taxon>
        <taxon>Oceanospirillales</taxon>
        <taxon>Alcanivoracaceae</taxon>
        <taxon>Alcanivorax</taxon>
    </lineage>
</organism>
<evidence type="ECO:0000259" key="21">
    <source>
        <dbReference type="PROSITE" id="PS51007"/>
    </source>
</evidence>
<evidence type="ECO:0000256" key="4">
    <source>
        <dbReference type="ARBA" id="ARBA00022448"/>
    </source>
</evidence>
<evidence type="ECO:0000256" key="11">
    <source>
        <dbReference type="ARBA" id="ARBA00022737"/>
    </source>
</evidence>
<evidence type="ECO:0000256" key="17">
    <source>
        <dbReference type="ARBA" id="ARBA00023065"/>
    </source>
</evidence>
<accession>A0ABT0EA10</accession>
<dbReference type="Gene3D" id="1.10.760.10">
    <property type="entry name" value="Cytochrome c-like domain"/>
    <property type="match status" value="2"/>
</dbReference>
<evidence type="ECO:0000256" key="9">
    <source>
        <dbReference type="ARBA" id="ARBA00022692"/>
    </source>
</evidence>
<evidence type="ECO:0000313" key="23">
    <source>
        <dbReference type="Proteomes" id="UP001165524"/>
    </source>
</evidence>
<feature type="transmembrane region" description="Helical" evidence="20">
    <location>
        <begin position="6"/>
        <end position="25"/>
    </location>
</feature>
<dbReference type="InterPro" id="IPR009056">
    <property type="entry name" value="Cyt_c-like_dom"/>
</dbReference>
<dbReference type="EMBL" id="JALKII010000011">
    <property type="protein sequence ID" value="MCK0538673.1"/>
    <property type="molecule type" value="Genomic_DNA"/>
</dbReference>
<dbReference type="SUPFAM" id="SSF46626">
    <property type="entry name" value="Cytochrome c"/>
    <property type="match status" value="2"/>
</dbReference>
<dbReference type="Pfam" id="PF13442">
    <property type="entry name" value="Cytochrome_CBB3"/>
    <property type="match status" value="2"/>
</dbReference>
<feature type="transmembrane region" description="Helical" evidence="20">
    <location>
        <begin position="57"/>
        <end position="76"/>
    </location>
</feature>
<keyword evidence="15 19" id="KW-0560">Oxidoreductase</keyword>
<keyword evidence="5 19" id="KW-1003">Cell membrane</keyword>
<reference evidence="22" key="1">
    <citation type="submission" date="2022-04" db="EMBL/GenBank/DDBJ databases">
        <title>Alcanivorax sp. CY1518 draft genome sequence.</title>
        <authorList>
            <person name="Zhao G."/>
            <person name="An M."/>
        </authorList>
    </citation>
    <scope>NUCLEOTIDE SEQUENCE</scope>
    <source>
        <strain evidence="22">CY1518</strain>
    </source>
</reference>